<proteinExistence type="predicted"/>
<evidence type="ECO:0000313" key="3">
    <source>
        <dbReference type="Proteomes" id="UP000321393"/>
    </source>
</evidence>
<comment type="caution">
    <text evidence="2">The sequence shown here is derived from an EMBL/GenBank/DDBJ whole genome shotgun (WGS) entry which is preliminary data.</text>
</comment>
<evidence type="ECO:0000313" key="2">
    <source>
        <dbReference type="EMBL" id="TYK22498.1"/>
    </source>
</evidence>
<dbReference type="EMBL" id="SSTD01004977">
    <property type="protein sequence ID" value="TYK22498.1"/>
    <property type="molecule type" value="Genomic_DNA"/>
</dbReference>
<evidence type="ECO:0000313" key="4">
    <source>
        <dbReference type="Proteomes" id="UP000321947"/>
    </source>
</evidence>
<evidence type="ECO:0000313" key="1">
    <source>
        <dbReference type="EMBL" id="KAA0058351.1"/>
    </source>
</evidence>
<reference evidence="3 4" key="1">
    <citation type="submission" date="2019-08" db="EMBL/GenBank/DDBJ databases">
        <title>Draft genome sequences of two oriental melons (Cucumis melo L. var makuwa).</title>
        <authorList>
            <person name="Kwon S.-Y."/>
        </authorList>
    </citation>
    <scope>NUCLEOTIDE SEQUENCE [LARGE SCALE GENOMIC DNA]</scope>
    <source>
        <strain evidence="4">cv. Chang Bougi</strain>
        <strain evidence="3">cv. SW 3</strain>
        <tissue evidence="2">Leaf</tissue>
    </source>
</reference>
<dbReference type="Proteomes" id="UP000321947">
    <property type="component" value="Unassembled WGS sequence"/>
</dbReference>
<gene>
    <name evidence="2" type="ORF">E5676_scaffold19523G00460</name>
    <name evidence="1" type="ORF">E6C27_scaffold409G00480</name>
</gene>
<protein>
    <submittedName>
        <fullName evidence="2">Uncharacterized protein</fullName>
    </submittedName>
</protein>
<dbReference type="Proteomes" id="UP000321393">
    <property type="component" value="Unassembled WGS sequence"/>
</dbReference>
<dbReference type="AlphaFoldDB" id="A0A5D3DGB4"/>
<sequence>MLHRLQGLHCYFSMSKFKGFINASSYSSSNASLMFPYIHAQRLHRSFLIFKLESFIDASTYSSLKASSTLPHIQA</sequence>
<organism evidence="2 4">
    <name type="scientific">Cucumis melo var. makuwa</name>
    <name type="common">Oriental melon</name>
    <dbReference type="NCBI Taxonomy" id="1194695"/>
    <lineage>
        <taxon>Eukaryota</taxon>
        <taxon>Viridiplantae</taxon>
        <taxon>Streptophyta</taxon>
        <taxon>Embryophyta</taxon>
        <taxon>Tracheophyta</taxon>
        <taxon>Spermatophyta</taxon>
        <taxon>Magnoliopsida</taxon>
        <taxon>eudicotyledons</taxon>
        <taxon>Gunneridae</taxon>
        <taxon>Pentapetalae</taxon>
        <taxon>rosids</taxon>
        <taxon>fabids</taxon>
        <taxon>Cucurbitales</taxon>
        <taxon>Cucurbitaceae</taxon>
        <taxon>Benincaseae</taxon>
        <taxon>Cucumis</taxon>
    </lineage>
</organism>
<name>A0A5D3DGB4_CUCMM</name>
<accession>A0A5D3DGB4</accession>
<dbReference type="EMBL" id="SSTE01006781">
    <property type="protein sequence ID" value="KAA0058351.1"/>
    <property type="molecule type" value="Genomic_DNA"/>
</dbReference>